<evidence type="ECO:0000313" key="1">
    <source>
        <dbReference type="EMBL" id="CAG8688125.1"/>
    </source>
</evidence>
<name>A0A9N9EPU2_FUNMO</name>
<proteinExistence type="predicted"/>
<organism evidence="1 2">
    <name type="scientific">Funneliformis mosseae</name>
    <name type="common">Endomycorrhizal fungus</name>
    <name type="synonym">Glomus mosseae</name>
    <dbReference type="NCBI Taxonomy" id="27381"/>
    <lineage>
        <taxon>Eukaryota</taxon>
        <taxon>Fungi</taxon>
        <taxon>Fungi incertae sedis</taxon>
        <taxon>Mucoromycota</taxon>
        <taxon>Glomeromycotina</taxon>
        <taxon>Glomeromycetes</taxon>
        <taxon>Glomerales</taxon>
        <taxon>Glomeraceae</taxon>
        <taxon>Funneliformis</taxon>
    </lineage>
</organism>
<dbReference type="AlphaFoldDB" id="A0A9N9EPU2"/>
<feature type="non-terminal residue" evidence="1">
    <location>
        <position position="189"/>
    </location>
</feature>
<gene>
    <name evidence="1" type="ORF">FMOSSE_LOCUS13201</name>
</gene>
<keyword evidence="2" id="KW-1185">Reference proteome</keyword>
<dbReference type="Proteomes" id="UP000789375">
    <property type="component" value="Unassembled WGS sequence"/>
</dbReference>
<protein>
    <submittedName>
        <fullName evidence="1">7114_t:CDS:1</fullName>
    </submittedName>
</protein>
<dbReference type="EMBL" id="CAJVPP010007396">
    <property type="protein sequence ID" value="CAG8688125.1"/>
    <property type="molecule type" value="Genomic_DNA"/>
</dbReference>
<comment type="caution">
    <text evidence="1">The sequence shown here is derived from an EMBL/GenBank/DDBJ whole genome shotgun (WGS) entry which is preliminary data.</text>
</comment>
<sequence>NQTYLSEKKESAAFTEGSVTFVGNFSGSVTFARGSIFFAKDSNATFAEGSVAFEDDSDTRGFIVLVKESDTSRKEIENKVQINVAGFSIRQKSVKLDNDGIVQRHTFECSFSSKPISNQIYQFMDIPLYKHIKSALENAFHSIKISAFNPPDPNLQSSSRIPLHIYDVSNHRQDNDHMILDDISENISK</sequence>
<accession>A0A9N9EPU2</accession>
<evidence type="ECO:0000313" key="2">
    <source>
        <dbReference type="Proteomes" id="UP000789375"/>
    </source>
</evidence>
<reference evidence="1" key="1">
    <citation type="submission" date="2021-06" db="EMBL/GenBank/DDBJ databases">
        <authorList>
            <person name="Kallberg Y."/>
            <person name="Tangrot J."/>
            <person name="Rosling A."/>
        </authorList>
    </citation>
    <scope>NUCLEOTIDE SEQUENCE</scope>
    <source>
        <strain evidence="1">87-6 pot B 2015</strain>
    </source>
</reference>